<comment type="subcellular location">
    <subcellularLocation>
        <location evidence="1">Membrane</location>
    </subcellularLocation>
</comment>
<evidence type="ECO:0000256" key="3">
    <source>
        <dbReference type="ARBA" id="ARBA00022729"/>
    </source>
</evidence>
<dbReference type="InterPro" id="IPR039910">
    <property type="entry name" value="D15-like"/>
</dbReference>
<organism evidence="7 8">
    <name type="scientific">Roseivirga misakiensis</name>
    <dbReference type="NCBI Taxonomy" id="1563681"/>
    <lineage>
        <taxon>Bacteria</taxon>
        <taxon>Pseudomonadati</taxon>
        <taxon>Bacteroidota</taxon>
        <taxon>Cytophagia</taxon>
        <taxon>Cytophagales</taxon>
        <taxon>Roseivirgaceae</taxon>
        <taxon>Roseivirga</taxon>
    </lineage>
</organism>
<keyword evidence="5" id="KW-0998">Cell outer membrane</keyword>
<name>A0A1E5T1C4_9BACT</name>
<evidence type="ECO:0000313" key="8">
    <source>
        <dbReference type="Proteomes" id="UP000095552"/>
    </source>
</evidence>
<keyword evidence="4" id="KW-0472">Membrane</keyword>
<evidence type="ECO:0000313" key="7">
    <source>
        <dbReference type="EMBL" id="OEK05161.1"/>
    </source>
</evidence>
<dbReference type="PANTHER" id="PTHR12815:SF47">
    <property type="entry name" value="TRANSLOCATION AND ASSEMBLY MODULE SUBUNIT TAMA"/>
    <property type="match status" value="1"/>
</dbReference>
<sequence>MKLSTQLILFILLAGLFASCAGVRHLEDGEKWLFKQEVKGIDKASESEVLDLITLKPNVRFPILGPVGAALYEKGEDNFDTAKLNSKKSKALLKIDHKIAKRDSAGKSTDKLQLKRQRVTDRYDAKLENGNFRMKTGSPLSVYDSLTVEAIRERINSYLINVEGFRSSSVTVEKTEKNRKVFLTYLINEGPRNFIDSLIVRTGDEKITSLLQQNQRSSFLDQGAYYDRRNIDKERGRIDVLLKNNGYFGFNKRYIEFQVLEDPPKTDLWMSTIINKPIDKDFHQSYRLDSIFVNTNGNSPILSSDDYYGIKYNFGTFNYSAKALDARLRFKPGDLYNQRNIENTQRQLLNMDLFRFVNINIDTMRVPGKLVTNLFTAPLQKYQLTQEAGVNVTEGPPGPFYNLTFKNRNIFKGSEIFTLTGFVGIDGVSTASDQRNTFRSVRYGGNTSLVFPRFLTPFNSRNLNKSTFNPRTRVSLGYSFVDRESEYVRRNLNGVLSYSWQNLDNTKNFTFNLADVSLIDTDIVTDSEFNKLLEGLLLQGNTLAFSFNQSFVSSSSFNASYNFDYGNSERPSTFIRFFVETGGTIYDLVGRGLLENNELENYQFYKVQFDYRRHIPLEGKKAVALRLNTGIADPYSGNNALPYEKYFFTGGSSSNRAWNPRRLGPGTSFPYLLDDTGENVLENGELVPNRTGADSYLFEQPGEVLLELNAEYRAKISGLFDWAFFIDAGNIWRLRENETPAAGEVVRVSPGAKFELDDFYNEIAIGAGIGLRLDLSFLVFRLDVGHKIKDPRFPKGERWQRLFTRPNQTIYNIGVGYAF</sequence>
<dbReference type="Proteomes" id="UP000095552">
    <property type="component" value="Unassembled WGS sequence"/>
</dbReference>
<gene>
    <name evidence="7" type="ORF">BFP71_17270</name>
</gene>
<dbReference type="AlphaFoldDB" id="A0A1E5T1C4"/>
<reference evidence="7 8" key="1">
    <citation type="submission" date="2016-08" db="EMBL/GenBank/DDBJ databases">
        <title>Draft genome of Fabibacter sp. strain SK-8.</title>
        <authorList>
            <person name="Wong S.-K."/>
            <person name="Hamasaki K."/>
            <person name="Yoshizawa S."/>
        </authorList>
    </citation>
    <scope>NUCLEOTIDE SEQUENCE [LARGE SCALE GENOMIC DNA]</scope>
    <source>
        <strain evidence="7 8">SK-8</strain>
    </source>
</reference>
<dbReference type="PANTHER" id="PTHR12815">
    <property type="entry name" value="SORTING AND ASSEMBLY MACHINERY SAMM50 PROTEIN FAMILY MEMBER"/>
    <property type="match status" value="1"/>
</dbReference>
<keyword evidence="2" id="KW-0812">Transmembrane</keyword>
<protein>
    <recommendedName>
        <fullName evidence="6">Bacterial surface antigen (D15) domain-containing protein</fullName>
    </recommendedName>
</protein>
<dbReference type="PROSITE" id="PS51257">
    <property type="entry name" value="PROKAR_LIPOPROTEIN"/>
    <property type="match status" value="1"/>
</dbReference>
<evidence type="ECO:0000256" key="2">
    <source>
        <dbReference type="ARBA" id="ARBA00022692"/>
    </source>
</evidence>
<dbReference type="Gene3D" id="3.10.20.310">
    <property type="entry name" value="membrane protein fhac"/>
    <property type="match status" value="1"/>
</dbReference>
<dbReference type="InterPro" id="IPR000184">
    <property type="entry name" value="Bac_surfAg_D15"/>
</dbReference>
<dbReference type="Gene3D" id="2.40.160.50">
    <property type="entry name" value="membrane protein fhac: a member of the omp85/tpsb transporter family"/>
    <property type="match status" value="1"/>
</dbReference>
<proteinExistence type="predicted"/>
<feature type="domain" description="Bacterial surface antigen (D15)" evidence="6">
    <location>
        <begin position="390"/>
        <end position="800"/>
    </location>
</feature>
<keyword evidence="3" id="KW-0732">Signal</keyword>
<evidence type="ECO:0000256" key="5">
    <source>
        <dbReference type="ARBA" id="ARBA00023237"/>
    </source>
</evidence>
<dbReference type="EMBL" id="MDGQ01000005">
    <property type="protein sequence ID" value="OEK05161.1"/>
    <property type="molecule type" value="Genomic_DNA"/>
</dbReference>
<evidence type="ECO:0000259" key="6">
    <source>
        <dbReference type="Pfam" id="PF01103"/>
    </source>
</evidence>
<evidence type="ECO:0000256" key="4">
    <source>
        <dbReference type="ARBA" id="ARBA00023136"/>
    </source>
</evidence>
<dbReference type="Pfam" id="PF01103">
    <property type="entry name" value="Omp85"/>
    <property type="match status" value="1"/>
</dbReference>
<comment type="caution">
    <text evidence="7">The sequence shown here is derived from an EMBL/GenBank/DDBJ whole genome shotgun (WGS) entry which is preliminary data.</text>
</comment>
<accession>A0A1E5T1C4</accession>
<dbReference type="STRING" id="1563681.BFP71_17270"/>
<evidence type="ECO:0000256" key="1">
    <source>
        <dbReference type="ARBA" id="ARBA00004370"/>
    </source>
</evidence>
<keyword evidence="8" id="KW-1185">Reference proteome</keyword>
<dbReference type="GO" id="GO:0019867">
    <property type="term" value="C:outer membrane"/>
    <property type="evidence" value="ECO:0007669"/>
    <property type="project" value="InterPro"/>
</dbReference>